<dbReference type="HOGENOM" id="CLU_586855_0_0_1"/>
<feature type="compositionally biased region" description="Low complexity" evidence="1">
    <location>
        <begin position="29"/>
        <end position="44"/>
    </location>
</feature>
<evidence type="ECO:0000313" key="5">
    <source>
        <dbReference type="Proteomes" id="UP000028524"/>
    </source>
</evidence>
<feature type="region of interest" description="Disordered" evidence="1">
    <location>
        <begin position="303"/>
        <end position="334"/>
    </location>
</feature>
<feature type="region of interest" description="Disordered" evidence="1">
    <location>
        <begin position="22"/>
        <end position="96"/>
    </location>
</feature>
<evidence type="ECO:0000256" key="3">
    <source>
        <dbReference type="SAM" id="SignalP"/>
    </source>
</evidence>
<organism evidence="4 5">
    <name type="scientific">Stachybotrys chlorohalonatus (strain IBT 40285)</name>
    <dbReference type="NCBI Taxonomy" id="1283841"/>
    <lineage>
        <taxon>Eukaryota</taxon>
        <taxon>Fungi</taxon>
        <taxon>Dikarya</taxon>
        <taxon>Ascomycota</taxon>
        <taxon>Pezizomycotina</taxon>
        <taxon>Sordariomycetes</taxon>
        <taxon>Hypocreomycetidae</taxon>
        <taxon>Hypocreales</taxon>
        <taxon>Stachybotryaceae</taxon>
        <taxon>Stachybotrys</taxon>
    </lineage>
</organism>
<feature type="compositionally biased region" description="Low complexity" evidence="1">
    <location>
        <begin position="69"/>
        <end position="96"/>
    </location>
</feature>
<feature type="signal peptide" evidence="3">
    <location>
        <begin position="1"/>
        <end position="18"/>
    </location>
</feature>
<feature type="region of interest" description="Disordered" evidence="1">
    <location>
        <begin position="235"/>
        <end position="273"/>
    </location>
</feature>
<dbReference type="Proteomes" id="UP000028524">
    <property type="component" value="Unassembled WGS sequence"/>
</dbReference>
<keyword evidence="2" id="KW-0812">Transmembrane</keyword>
<feature type="region of interest" description="Disordered" evidence="1">
    <location>
        <begin position="391"/>
        <end position="437"/>
    </location>
</feature>
<protein>
    <recommendedName>
        <fullName evidence="6">Mid2 domain-containing protein</fullName>
    </recommendedName>
</protein>
<accession>A0A084QV05</accession>
<evidence type="ECO:0000256" key="2">
    <source>
        <dbReference type="SAM" id="Phobius"/>
    </source>
</evidence>
<dbReference type="OMA" id="SPHMSQT"/>
<name>A0A084QV05_STAC4</name>
<reference evidence="4 5" key="1">
    <citation type="journal article" date="2014" name="BMC Genomics">
        <title>Comparative genome sequencing reveals chemotype-specific gene clusters in the toxigenic black mold Stachybotrys.</title>
        <authorList>
            <person name="Semeiks J."/>
            <person name="Borek D."/>
            <person name="Otwinowski Z."/>
            <person name="Grishin N.V."/>
        </authorList>
    </citation>
    <scope>NUCLEOTIDE SEQUENCE [LARGE SCALE GENOMIC DNA]</scope>
    <source>
        <strain evidence="4 5">IBT 40285</strain>
    </source>
</reference>
<evidence type="ECO:0008006" key="6">
    <source>
        <dbReference type="Google" id="ProtNLM"/>
    </source>
</evidence>
<feature type="transmembrane region" description="Helical" evidence="2">
    <location>
        <begin position="275"/>
        <end position="297"/>
    </location>
</feature>
<keyword evidence="2" id="KW-0472">Membrane</keyword>
<proteinExistence type="predicted"/>
<feature type="compositionally biased region" description="Polar residues" evidence="1">
    <location>
        <begin position="391"/>
        <end position="411"/>
    </location>
</feature>
<sequence length="466" mass="48385">MRLHSLLVLGTLLGGAHAQIVGRQQDENTTSATAPSETEAEPSTTAPPPSDTSTSAGNGGDDDEEDTTVTRTTTVQGEADTVTRQTTVDRTSTRTQTVTATEFSTTTVTNEDAETATSTVRETSTVWERRRRDLGIDLAPRTAVPTISYPAWAPVPTVTEDALQLRDNTFGKRDTITVIRTVTDGGDDGTTVVETATRVVFTTVEEEETTTSVITSTVQVNARTTVTITQTLTVTSTSVSTGQLETSTQTSQETGGANSGGGGDDDSGLSTGEQVGIGVGVGVGGLLLLGLVGWWFMRRRRRSKPDHDDLIGASEVPVGPSGGHSSSGAGGVNPGMAEHNTAAAFLAPSRTAGNKPPFSQEGYRGTAMGDGRAGYAKPVPYGAAYAGAGGTNSTSPGTAYSQPTNRSSTLIGDQLPPHPSPPHSAELGHDGGAARWADPNATEIDSRAVTHQHTGPVYEMPGQNYR</sequence>
<gene>
    <name evidence="4" type="ORF">S40285_04492</name>
</gene>
<keyword evidence="2" id="KW-1133">Transmembrane helix</keyword>
<dbReference type="AlphaFoldDB" id="A0A084QV05"/>
<feature type="chain" id="PRO_5001779813" description="Mid2 domain-containing protein" evidence="3">
    <location>
        <begin position="19"/>
        <end position="466"/>
    </location>
</feature>
<evidence type="ECO:0000313" key="4">
    <source>
        <dbReference type="EMBL" id="KFA67790.1"/>
    </source>
</evidence>
<evidence type="ECO:0000256" key="1">
    <source>
        <dbReference type="SAM" id="MobiDB-lite"/>
    </source>
</evidence>
<dbReference type="EMBL" id="KL660107">
    <property type="protein sequence ID" value="KFA67790.1"/>
    <property type="molecule type" value="Genomic_DNA"/>
</dbReference>
<dbReference type="OrthoDB" id="5103320at2759"/>
<feature type="compositionally biased region" description="Low complexity" evidence="1">
    <location>
        <begin position="235"/>
        <end position="256"/>
    </location>
</feature>
<keyword evidence="5" id="KW-1185">Reference proteome</keyword>
<dbReference type="InParanoid" id="A0A084QV05"/>
<keyword evidence="3" id="KW-0732">Signal</keyword>